<keyword evidence="1 2" id="KW-0597">Phosphoprotein</keyword>
<dbReference type="PANTHER" id="PTHR44591">
    <property type="entry name" value="STRESS RESPONSE REGULATOR PROTEIN 1"/>
    <property type="match status" value="1"/>
</dbReference>
<dbReference type="Pfam" id="PF00072">
    <property type="entry name" value="Response_reg"/>
    <property type="match status" value="1"/>
</dbReference>
<evidence type="ECO:0000313" key="4">
    <source>
        <dbReference type="EMBL" id="UOF01418.1"/>
    </source>
</evidence>
<dbReference type="EMBL" id="CP093442">
    <property type="protein sequence ID" value="UOF01418.1"/>
    <property type="molecule type" value="Genomic_DNA"/>
</dbReference>
<evidence type="ECO:0000256" key="1">
    <source>
        <dbReference type="ARBA" id="ARBA00022553"/>
    </source>
</evidence>
<proteinExistence type="predicted"/>
<dbReference type="InterPro" id="IPR011006">
    <property type="entry name" value="CheY-like_superfamily"/>
</dbReference>
<organism evidence="4 5">
    <name type="scientific">Bdellovibrio reynosensis</name>
    <dbReference type="NCBI Taxonomy" id="2835041"/>
    <lineage>
        <taxon>Bacteria</taxon>
        <taxon>Pseudomonadati</taxon>
        <taxon>Bdellovibrionota</taxon>
        <taxon>Bdellovibrionia</taxon>
        <taxon>Bdellovibrionales</taxon>
        <taxon>Pseudobdellovibrionaceae</taxon>
        <taxon>Bdellovibrio</taxon>
    </lineage>
</organism>
<dbReference type="SMART" id="SM00448">
    <property type="entry name" value="REC"/>
    <property type="match status" value="1"/>
</dbReference>
<gene>
    <name evidence="4" type="ORF">MNR06_00430</name>
</gene>
<dbReference type="Gene3D" id="3.40.50.2300">
    <property type="match status" value="1"/>
</dbReference>
<dbReference type="InterPro" id="IPR050595">
    <property type="entry name" value="Bact_response_regulator"/>
</dbReference>
<feature type="modified residue" description="4-aspartylphosphate" evidence="2">
    <location>
        <position position="70"/>
    </location>
</feature>
<name>A0ABY4C8U8_9BACT</name>
<dbReference type="PROSITE" id="PS50110">
    <property type="entry name" value="RESPONSE_REGULATORY"/>
    <property type="match status" value="1"/>
</dbReference>
<dbReference type="Proteomes" id="UP000830116">
    <property type="component" value="Chromosome"/>
</dbReference>
<dbReference type="SUPFAM" id="SSF52172">
    <property type="entry name" value="CheY-like"/>
    <property type="match status" value="1"/>
</dbReference>
<reference evidence="4" key="1">
    <citation type="submission" date="2022-03" db="EMBL/GenBank/DDBJ databases">
        <title>Genome Identification and Characterization of new species Bdellovibrio reynosense LBG001 sp. nov. from a Mexico soil sample.</title>
        <authorList>
            <person name="Camilli A."/>
            <person name="Ajao Y."/>
            <person name="Guo X."/>
        </authorList>
    </citation>
    <scope>NUCLEOTIDE SEQUENCE</scope>
    <source>
        <strain evidence="4">LBG001</strain>
    </source>
</reference>
<sequence>MKSIILDSVANSYFTFSMALRVLLADESSTIKKVMQLALSDFAVEVKAVPVGLDVLSVTKTFKPDIVFADVLLTKRSGYEVCADLKNDAETAHIPVVLMWSGFMEIDETKASECKADRRLEKPFDADHLRSIVNDLVQKTTSNPVSNFLTFPSMPDFEEAPVDEAIHQEASNEIYAVPEAQDEAFLDIPEISDADANPLEVSDEEFSAVPLTNPKMAEEHDEGGWAHQDLTKFKINLPETETGDFASKFVIPQDDELSSAHIEMDGDFEEISFVKPGATKTAPKPTTESFVSKVEKSVKDQMMETLQKAAPKRAEAPQAAAQNAQSKGDLNSNMMEKVIREEAREVIESICWKILPEIAERIVRDEINKILKDTEKSI</sequence>
<dbReference type="PANTHER" id="PTHR44591:SF3">
    <property type="entry name" value="RESPONSE REGULATORY DOMAIN-CONTAINING PROTEIN"/>
    <property type="match status" value="1"/>
</dbReference>
<evidence type="ECO:0000259" key="3">
    <source>
        <dbReference type="PROSITE" id="PS50110"/>
    </source>
</evidence>
<evidence type="ECO:0000256" key="2">
    <source>
        <dbReference type="PROSITE-ProRule" id="PRU00169"/>
    </source>
</evidence>
<evidence type="ECO:0000313" key="5">
    <source>
        <dbReference type="Proteomes" id="UP000830116"/>
    </source>
</evidence>
<dbReference type="RefSeq" id="WP_243537858.1">
    <property type="nucleotide sequence ID" value="NZ_CP093442.1"/>
</dbReference>
<dbReference type="InterPro" id="IPR001789">
    <property type="entry name" value="Sig_transdc_resp-reg_receiver"/>
</dbReference>
<keyword evidence="5" id="KW-1185">Reference proteome</keyword>
<protein>
    <submittedName>
        <fullName evidence="4">Response regulator</fullName>
    </submittedName>
</protein>
<accession>A0ABY4C8U8</accession>
<feature type="domain" description="Response regulatory" evidence="3">
    <location>
        <begin position="21"/>
        <end position="137"/>
    </location>
</feature>